<dbReference type="GO" id="GO:0005634">
    <property type="term" value="C:nucleus"/>
    <property type="evidence" value="ECO:0007669"/>
    <property type="project" value="UniProtKB-SubCell"/>
</dbReference>
<name>T1GGC2_MEGSC</name>
<sequence length="1005" mass="111348">HHLQRAICTGLIIPTPEVFVIEQEDFFDKYYPANYKMPRQMIHMQPLGLEQDIPDYDMDSADEMWVNQQMKRLDLTPLKFEHMMDRLEKSSEQTVVLLNEAKALLKQDDEVSIAVYDYWLNKRLKTQHPLILSVKTENRPGTSTNNPQQCIGFARRRVGRGGRIILDRVRTNMDDFWSLFDHTIRDSQIKSQSNNDSNENENVDRDQLYLSSSSDRIQNFEHLHSQAQSQSQYNQQRYPQQHKLFRNRNNSEQSTSYISGGVDDQSPAPTIEMQSDIEESSSLATQSAAAAFATTTDPINVKRKMDDILTSNSLSGGEKEGSSSFNNLNSNLLLMNNNRTHLNNDLNSSNSVSSSNLNENISYNVIKTEVVLDDNVSINQEQQEDAMVTDSLSSNNNHNADILDDEDVNLARLNCLVEFSEDTKIQIEMQRLRRDTLTPPSSVSAAATSNIVLFNDCDPLFLTEPFSYADIRSSNNTENNLFSVTSTPAESPKDDLNNSQSLLNEHQSKQNSGIDFNLSGESLNELNLSLGDAEDNQKVLESFLQECQIDDINQQPNFWNGILEDGNVLLDVIGGGVGGDESKKNKTPKQRAHKVRHWKRYQLGNCSKFTIKNSIDRGKDDSYSFFKKDDLKSLSVKNEQQTSDIIASPVTQGSISSTSCILASNTTKGTSAITDSSNQSLPKIPLSNQIQSQQLISVPLVQPQIIQNQPIAVVYSTNSSSNYNFTQQSPQQQILRQYPATNAVQQFQIIKQDDENTEVSQSSKSINTSASGCANTSNNGNFVKLSSYPIVVSDLNSQQQNTLSAVASNHNYSLQPTSQPIVIGSSQSTPGGGKIIFSSAGGNTTGHVIPHLKEIPTTNLKLKLLSGNSNQQTQQSSQMIQQQQQTISNNQQQTQNPQQQTRVKLDRNSSGMLIEQQSDGSSPNQQKRVVYSKLRFDGSQIAQLQSNPAGAGVATTTVVTTSQTTADKLNNSLSATASIDAAATAVNNPANTTMNSTTASNSINR</sequence>
<evidence type="ECO:0000313" key="3">
    <source>
        <dbReference type="Proteomes" id="UP000015102"/>
    </source>
</evidence>
<dbReference type="STRING" id="36166.T1GGC2"/>
<feature type="compositionally biased region" description="Polar residues" evidence="1">
    <location>
        <begin position="249"/>
        <end position="258"/>
    </location>
</feature>
<dbReference type="HOGENOM" id="CLU_298914_0_0_1"/>
<dbReference type="InterPro" id="IPR024943">
    <property type="entry name" value="Enhancer_polycomb"/>
</dbReference>
<proteinExistence type="predicted"/>
<dbReference type="GO" id="GO:0006357">
    <property type="term" value="P:regulation of transcription by RNA polymerase II"/>
    <property type="evidence" value="ECO:0007669"/>
    <property type="project" value="InterPro"/>
</dbReference>
<dbReference type="AlphaFoldDB" id="T1GGC2"/>
<reference evidence="3" key="1">
    <citation type="submission" date="2013-02" db="EMBL/GenBank/DDBJ databases">
        <authorList>
            <person name="Hughes D."/>
        </authorList>
    </citation>
    <scope>NUCLEOTIDE SEQUENCE</scope>
    <source>
        <strain>Durham</strain>
        <strain evidence="3">NC isolate 2 -- Noor lab</strain>
    </source>
</reference>
<dbReference type="PANTHER" id="PTHR14898">
    <property type="entry name" value="ENHANCER OF POLYCOMB"/>
    <property type="match status" value="1"/>
</dbReference>
<reference evidence="2" key="2">
    <citation type="submission" date="2015-06" db="UniProtKB">
        <authorList>
            <consortium name="EnsemblMetazoa"/>
        </authorList>
    </citation>
    <scope>IDENTIFICATION</scope>
</reference>
<dbReference type="GO" id="GO:0035267">
    <property type="term" value="C:NuA4 histone acetyltransferase complex"/>
    <property type="evidence" value="ECO:0007669"/>
    <property type="project" value="InterPro"/>
</dbReference>
<dbReference type="EMBL" id="CAQQ02109485">
    <property type="status" value="NOT_ANNOTATED_CDS"/>
    <property type="molecule type" value="Genomic_DNA"/>
</dbReference>
<feature type="region of interest" description="Disordered" evidence="1">
    <location>
        <begin position="249"/>
        <end position="269"/>
    </location>
</feature>
<dbReference type="EnsemblMetazoa" id="MESCA002436-RA">
    <property type="protein sequence ID" value="MESCA002436-PA"/>
    <property type="gene ID" value="MESCA002436"/>
</dbReference>
<dbReference type="Proteomes" id="UP000015102">
    <property type="component" value="Unassembled WGS sequence"/>
</dbReference>
<evidence type="ECO:0000313" key="2">
    <source>
        <dbReference type="EnsemblMetazoa" id="MESCA002436-PA"/>
    </source>
</evidence>
<protein>
    <recommendedName>
        <fullName evidence="4">Enhancer of polycomb-like protein</fullName>
    </recommendedName>
</protein>
<keyword evidence="3" id="KW-1185">Reference proteome</keyword>
<dbReference type="EMBL" id="CAQQ02109484">
    <property type="status" value="NOT_ANNOTATED_CDS"/>
    <property type="molecule type" value="Genomic_DNA"/>
</dbReference>
<accession>T1GGC2</accession>
<dbReference type="EMBL" id="CAQQ02109483">
    <property type="status" value="NOT_ANNOTATED_CDS"/>
    <property type="molecule type" value="Genomic_DNA"/>
</dbReference>
<feature type="compositionally biased region" description="Low complexity" evidence="1">
    <location>
        <begin position="868"/>
        <end position="901"/>
    </location>
</feature>
<organism evidence="2 3">
    <name type="scientific">Megaselia scalaris</name>
    <name type="common">Humpbacked fly</name>
    <name type="synonym">Phora scalaris</name>
    <dbReference type="NCBI Taxonomy" id="36166"/>
    <lineage>
        <taxon>Eukaryota</taxon>
        <taxon>Metazoa</taxon>
        <taxon>Ecdysozoa</taxon>
        <taxon>Arthropoda</taxon>
        <taxon>Hexapoda</taxon>
        <taxon>Insecta</taxon>
        <taxon>Pterygota</taxon>
        <taxon>Neoptera</taxon>
        <taxon>Endopterygota</taxon>
        <taxon>Diptera</taxon>
        <taxon>Brachycera</taxon>
        <taxon>Muscomorpha</taxon>
        <taxon>Platypezoidea</taxon>
        <taxon>Phoridae</taxon>
        <taxon>Megaseliini</taxon>
        <taxon>Megaselia</taxon>
    </lineage>
</organism>
<evidence type="ECO:0008006" key="4">
    <source>
        <dbReference type="Google" id="ProtNLM"/>
    </source>
</evidence>
<evidence type="ECO:0000256" key="1">
    <source>
        <dbReference type="SAM" id="MobiDB-lite"/>
    </source>
</evidence>
<feature type="region of interest" description="Disordered" evidence="1">
    <location>
        <begin position="868"/>
        <end position="907"/>
    </location>
</feature>